<proteinExistence type="predicted"/>
<name>A0A9W6WM70_9STRA</name>
<organism evidence="2 3">
    <name type="scientific">Phytophthora lilii</name>
    <dbReference type="NCBI Taxonomy" id="2077276"/>
    <lineage>
        <taxon>Eukaryota</taxon>
        <taxon>Sar</taxon>
        <taxon>Stramenopiles</taxon>
        <taxon>Oomycota</taxon>
        <taxon>Peronosporomycetes</taxon>
        <taxon>Peronosporales</taxon>
        <taxon>Peronosporaceae</taxon>
        <taxon>Phytophthora</taxon>
    </lineage>
</organism>
<protein>
    <submittedName>
        <fullName evidence="2">Unnamed protein product</fullName>
    </submittedName>
</protein>
<sequence>MVGLTYTLASFNPILLMRTSRYVAPGDRITAACVAASASSAAALSSISRSSTISFSLPTDPRVFDLMARVRSSGNTSGSSDSAPRSAARNPGQAMEGETKNNLVFPTVQDILHILLSGLPLAVYRAQAFCTHLQSHNDFLDNVLVFIHAI</sequence>
<reference evidence="2" key="1">
    <citation type="submission" date="2023-04" db="EMBL/GenBank/DDBJ databases">
        <title>Phytophthora lilii NBRC 32176.</title>
        <authorList>
            <person name="Ichikawa N."/>
            <person name="Sato H."/>
            <person name="Tonouchi N."/>
        </authorList>
    </citation>
    <scope>NUCLEOTIDE SEQUENCE</scope>
    <source>
        <strain evidence="2">NBRC 32176</strain>
    </source>
</reference>
<gene>
    <name evidence="2" type="ORF">Plil01_000715400</name>
</gene>
<dbReference type="EMBL" id="BSXW01000330">
    <property type="protein sequence ID" value="GMF18926.1"/>
    <property type="molecule type" value="Genomic_DNA"/>
</dbReference>
<evidence type="ECO:0000313" key="2">
    <source>
        <dbReference type="EMBL" id="GMF18926.1"/>
    </source>
</evidence>
<feature type="region of interest" description="Disordered" evidence="1">
    <location>
        <begin position="72"/>
        <end position="96"/>
    </location>
</feature>
<dbReference type="AlphaFoldDB" id="A0A9W6WM70"/>
<evidence type="ECO:0000256" key="1">
    <source>
        <dbReference type="SAM" id="MobiDB-lite"/>
    </source>
</evidence>
<keyword evidence="3" id="KW-1185">Reference proteome</keyword>
<evidence type="ECO:0000313" key="3">
    <source>
        <dbReference type="Proteomes" id="UP001165083"/>
    </source>
</evidence>
<feature type="compositionally biased region" description="Low complexity" evidence="1">
    <location>
        <begin position="72"/>
        <end position="82"/>
    </location>
</feature>
<comment type="caution">
    <text evidence="2">The sequence shown here is derived from an EMBL/GenBank/DDBJ whole genome shotgun (WGS) entry which is preliminary data.</text>
</comment>
<dbReference type="Proteomes" id="UP001165083">
    <property type="component" value="Unassembled WGS sequence"/>
</dbReference>
<accession>A0A9W6WM70</accession>